<sequence>MSQRGLDALLRPKSIAVLGASDTPGRAGYLMMRNLLAGGFGGPVLPVTPRYSAVCGVLSYPDVASLPLIPDLAVICTHARRNPGLLDELGRHGCKTVIILSSPLAQFAELKACAQRYGMRLLGPNSLGLVSPWQGLNASFSPVPIHIHKGKLAFISQSAAVANTIMDWAQQREIGFSYFIALGDSIDIDVDDVLDFLARDGKTSAILLHLEHLSDARRFLSAARGAARNKPILVIKSGRTPQAQRLLNYPQGRDAAYDAAIQRAGMLRVRDTHELFSAVETLSHMRPLRGERLMIVSNGIAPAALALDELLSRHGKLATLSPASRQALQSVLPAQIAAANPLDLGDDADPARYRAALSCLLDSRDYDAVLILHAPSAVSPSSETALQVIELFKQHPRGKQVTVLTNWSGEFSSRDARRHFTEAGLPTYRTPEGSVTAFMHMAEYRRNQKQLMETPALPVRLAADTAQAHELIRQALDEGIFQLATHEIRPIVEAYGIATLPTWIAGDSAEAVAIADKIGYPVALKLRSPDIPHKSDVQGVMLSLRNAREVEQAANAMIERVAQAYPQARIDGMLVQSMANRAGTLELRILVEEDPVFGPLILMGESESEWRQADQMAVGLPPLNMALAHNMVLQGLKKGAIRDRRPLYPLDVAALSQLLVKISTLLLDCPEIVHLDIHPLLACGDDMTLLDVSLTLAECRGDPEARLAIRPYPQKLESEILLKNGERCLLRPILPEDEPMLKQFIGQVTPEDLYYRYFSEITEFTHEDLAYMTQIDYDREMAFVAVRRHGLESTIVGVTRVIADPDNIDAEFAVLVRSDLKKLGLGRLLLEKMIGYAREHGLDRLTAITMPSNQGMIALAKKLGFTVKLQLEDGIVALSLRLTAESPAATDKITSRANQPEAKQGHNG</sequence>
<evidence type="ECO:0000259" key="3">
    <source>
        <dbReference type="PROSITE" id="PS50975"/>
    </source>
</evidence>
<dbReference type="InterPro" id="IPR013815">
    <property type="entry name" value="ATP_grasp_subdomain_1"/>
</dbReference>
<dbReference type="InterPro" id="IPR032875">
    <property type="entry name" value="Succ_CoA_lig_flav_dom"/>
</dbReference>
<organism evidence="5 6">
    <name type="scientific">Sodalis ligni</name>
    <dbReference type="NCBI Taxonomy" id="2697027"/>
    <lineage>
        <taxon>Bacteria</taxon>
        <taxon>Pseudomonadati</taxon>
        <taxon>Pseudomonadota</taxon>
        <taxon>Gammaproteobacteria</taxon>
        <taxon>Enterobacterales</taxon>
        <taxon>Bruguierivoracaceae</taxon>
        <taxon>Sodalis</taxon>
    </lineage>
</organism>
<dbReference type="Gene3D" id="3.30.470.20">
    <property type="entry name" value="ATP-grasp fold, B domain"/>
    <property type="match status" value="1"/>
</dbReference>
<protein>
    <submittedName>
        <fullName evidence="5">Acetyltransferase</fullName>
    </submittedName>
</protein>
<dbReference type="AlphaFoldDB" id="A0A4R1NC62"/>
<dbReference type="PROSITE" id="PS50975">
    <property type="entry name" value="ATP_GRASP"/>
    <property type="match status" value="1"/>
</dbReference>
<reference evidence="5 6" key="1">
    <citation type="submission" date="2019-02" db="EMBL/GenBank/DDBJ databases">
        <title>Investigation of anaerobic lignin degradation for improved lignocellulosic biofuels.</title>
        <authorList>
            <person name="Deangelis K."/>
        </authorList>
    </citation>
    <scope>NUCLEOTIDE SEQUENCE [LARGE SCALE GENOMIC DNA]</scope>
    <source>
        <strain evidence="5 6">159R</strain>
    </source>
</reference>
<evidence type="ECO:0000256" key="2">
    <source>
        <dbReference type="PROSITE-ProRule" id="PRU00409"/>
    </source>
</evidence>
<dbReference type="InterPro" id="IPR016102">
    <property type="entry name" value="Succinyl-CoA_synth-like"/>
</dbReference>
<dbReference type="GO" id="GO:0005524">
    <property type="term" value="F:ATP binding"/>
    <property type="evidence" value="ECO:0007669"/>
    <property type="project" value="UniProtKB-UniRule"/>
</dbReference>
<keyword evidence="2" id="KW-0547">Nucleotide-binding</keyword>
<keyword evidence="5" id="KW-0808">Transferase</keyword>
<dbReference type="EMBL" id="SJOI01000001">
    <property type="protein sequence ID" value="TCL04407.1"/>
    <property type="molecule type" value="Genomic_DNA"/>
</dbReference>
<gene>
    <name evidence="5" type="ORF">EZJ58_2521</name>
</gene>
<dbReference type="GO" id="GO:0016747">
    <property type="term" value="F:acyltransferase activity, transferring groups other than amino-acyl groups"/>
    <property type="evidence" value="ECO:0007669"/>
    <property type="project" value="InterPro"/>
</dbReference>
<dbReference type="SUPFAM" id="SSF52210">
    <property type="entry name" value="Succinyl-CoA synthetase domains"/>
    <property type="match status" value="2"/>
</dbReference>
<keyword evidence="2" id="KW-0067">ATP-binding</keyword>
<keyword evidence="6" id="KW-1185">Reference proteome</keyword>
<dbReference type="SUPFAM" id="SSF55729">
    <property type="entry name" value="Acyl-CoA N-acyltransferases (Nat)"/>
    <property type="match status" value="1"/>
</dbReference>
<dbReference type="PROSITE" id="PS51186">
    <property type="entry name" value="GNAT"/>
    <property type="match status" value="1"/>
</dbReference>
<dbReference type="Gene3D" id="3.40.630.30">
    <property type="match status" value="1"/>
</dbReference>
<dbReference type="Pfam" id="PF13607">
    <property type="entry name" value="Succ_CoA_lig"/>
    <property type="match status" value="1"/>
</dbReference>
<dbReference type="PANTHER" id="PTHR42793">
    <property type="entry name" value="COA BINDING DOMAIN CONTAINING PROTEIN"/>
    <property type="match status" value="1"/>
</dbReference>
<comment type="caution">
    <text evidence="5">The sequence shown here is derived from an EMBL/GenBank/DDBJ whole genome shotgun (WGS) entry which is preliminary data.</text>
</comment>
<evidence type="ECO:0000313" key="6">
    <source>
        <dbReference type="Proteomes" id="UP000294555"/>
    </source>
</evidence>
<name>A0A4R1NC62_9GAMM</name>
<dbReference type="InterPro" id="IPR011761">
    <property type="entry name" value="ATP-grasp"/>
</dbReference>
<dbReference type="SMART" id="SM00881">
    <property type="entry name" value="CoA_binding"/>
    <property type="match status" value="1"/>
</dbReference>
<comment type="similarity">
    <text evidence="1">In the N-terminal section; belongs to the acetate CoA ligase alpha subunit family.</text>
</comment>
<dbReference type="RefSeq" id="WP_132923197.1">
    <property type="nucleotide sequence ID" value="NZ_SJOI01000001.1"/>
</dbReference>
<dbReference type="Gene3D" id="3.40.50.720">
    <property type="entry name" value="NAD(P)-binding Rossmann-like Domain"/>
    <property type="match status" value="1"/>
</dbReference>
<dbReference type="SUPFAM" id="SSF51735">
    <property type="entry name" value="NAD(P)-binding Rossmann-fold domains"/>
    <property type="match status" value="1"/>
</dbReference>
<dbReference type="SUPFAM" id="SSF56059">
    <property type="entry name" value="Glutathione synthetase ATP-binding domain-like"/>
    <property type="match status" value="1"/>
</dbReference>
<dbReference type="InterPro" id="IPR000182">
    <property type="entry name" value="GNAT_dom"/>
</dbReference>
<dbReference type="Gene3D" id="3.30.1490.20">
    <property type="entry name" value="ATP-grasp fold, A domain"/>
    <property type="match status" value="1"/>
</dbReference>
<proteinExistence type="inferred from homology"/>
<dbReference type="PANTHER" id="PTHR42793:SF1">
    <property type="entry name" value="PEPTIDYL-LYSINE N-ACETYLTRANSFERASE PATZ"/>
    <property type="match status" value="1"/>
</dbReference>
<feature type="domain" description="N-acetyltransferase" evidence="4">
    <location>
        <begin position="728"/>
        <end position="885"/>
    </location>
</feature>
<dbReference type="FunFam" id="3.30.1490.20:FF:000020">
    <property type="entry name" value="Protein lysine acetyltransferase"/>
    <property type="match status" value="1"/>
</dbReference>
<dbReference type="Pfam" id="PF13380">
    <property type="entry name" value="CoA_binding_2"/>
    <property type="match status" value="1"/>
</dbReference>
<feature type="domain" description="ATP-grasp" evidence="3">
    <location>
        <begin position="489"/>
        <end position="696"/>
    </location>
</feature>
<evidence type="ECO:0000313" key="5">
    <source>
        <dbReference type="EMBL" id="TCL04407.1"/>
    </source>
</evidence>
<evidence type="ECO:0000259" key="4">
    <source>
        <dbReference type="PROSITE" id="PS51186"/>
    </source>
</evidence>
<dbReference type="Pfam" id="PF00583">
    <property type="entry name" value="Acetyltransf_1"/>
    <property type="match status" value="1"/>
</dbReference>
<dbReference type="InterPro" id="IPR016181">
    <property type="entry name" value="Acyl_CoA_acyltransferase"/>
</dbReference>
<accession>A0A4R1NC62</accession>
<dbReference type="Proteomes" id="UP000294555">
    <property type="component" value="Unassembled WGS sequence"/>
</dbReference>
<dbReference type="Pfam" id="PF13549">
    <property type="entry name" value="ATP-grasp_5"/>
    <property type="match status" value="1"/>
</dbReference>
<dbReference type="InterPro" id="IPR003781">
    <property type="entry name" value="CoA-bd"/>
</dbReference>
<dbReference type="Gene3D" id="3.40.50.261">
    <property type="entry name" value="Succinyl-CoA synthetase domains"/>
    <property type="match status" value="2"/>
</dbReference>
<dbReference type="GO" id="GO:0046872">
    <property type="term" value="F:metal ion binding"/>
    <property type="evidence" value="ECO:0007669"/>
    <property type="project" value="InterPro"/>
</dbReference>
<evidence type="ECO:0000256" key="1">
    <source>
        <dbReference type="ARBA" id="ARBA00060888"/>
    </source>
</evidence>
<dbReference type="InterPro" id="IPR036291">
    <property type="entry name" value="NAD(P)-bd_dom_sf"/>
</dbReference>
<dbReference type="OrthoDB" id="9807426at2"/>